<keyword evidence="3" id="KW-1185">Reference proteome</keyword>
<organism evidence="2 3">
    <name type="scientific">Dermatophagoides pteronyssinus</name>
    <name type="common">European house dust mite</name>
    <dbReference type="NCBI Taxonomy" id="6956"/>
    <lineage>
        <taxon>Eukaryota</taxon>
        <taxon>Metazoa</taxon>
        <taxon>Ecdysozoa</taxon>
        <taxon>Arthropoda</taxon>
        <taxon>Chelicerata</taxon>
        <taxon>Arachnida</taxon>
        <taxon>Acari</taxon>
        <taxon>Acariformes</taxon>
        <taxon>Sarcoptiformes</taxon>
        <taxon>Astigmata</taxon>
        <taxon>Psoroptidia</taxon>
        <taxon>Analgoidea</taxon>
        <taxon>Pyroglyphidae</taxon>
        <taxon>Dermatophagoidinae</taxon>
        <taxon>Dermatophagoides</taxon>
    </lineage>
</organism>
<proteinExistence type="predicted"/>
<reference evidence="2 3" key="2">
    <citation type="journal article" date="2022" name="Mol. Biol. Evol.">
        <title>Comparative Genomics Reveals Insights into the Divergent Evolution of Astigmatic Mites and Household Pest Adaptations.</title>
        <authorList>
            <person name="Xiong Q."/>
            <person name="Wan A.T."/>
            <person name="Liu X."/>
            <person name="Fung C.S."/>
            <person name="Xiao X."/>
            <person name="Malainual N."/>
            <person name="Hou J."/>
            <person name="Wang L."/>
            <person name="Wang M."/>
            <person name="Yang K.Y."/>
            <person name="Cui Y."/>
            <person name="Leung E.L."/>
            <person name="Nong W."/>
            <person name="Shin S.K."/>
            <person name="Au S.W."/>
            <person name="Jeong K.Y."/>
            <person name="Chew F.T."/>
            <person name="Hui J.H."/>
            <person name="Leung T.F."/>
            <person name="Tungtrongchitr A."/>
            <person name="Zhong N."/>
            <person name="Liu Z."/>
            <person name="Tsui S.K."/>
        </authorList>
    </citation>
    <scope>NUCLEOTIDE SEQUENCE [LARGE SCALE GENOMIC DNA]</scope>
    <source>
        <strain evidence="2">Derp</strain>
    </source>
</reference>
<dbReference type="EMBL" id="NJHN03000034">
    <property type="protein sequence ID" value="KAH9423074.1"/>
    <property type="molecule type" value="Genomic_DNA"/>
</dbReference>
<gene>
    <name evidence="2" type="ORF">DERP_007667</name>
</gene>
<reference evidence="2 3" key="1">
    <citation type="journal article" date="2018" name="J. Allergy Clin. Immunol.">
        <title>High-quality assembly of Dermatophagoides pteronyssinus genome and transcriptome reveals a wide range of novel allergens.</title>
        <authorList>
            <person name="Liu X.Y."/>
            <person name="Yang K.Y."/>
            <person name="Wang M.Q."/>
            <person name="Kwok J.S."/>
            <person name="Zeng X."/>
            <person name="Yang Z."/>
            <person name="Xiao X.J."/>
            <person name="Lau C.P."/>
            <person name="Li Y."/>
            <person name="Huang Z.M."/>
            <person name="Ba J.G."/>
            <person name="Yim A.K."/>
            <person name="Ouyang C.Y."/>
            <person name="Ngai S.M."/>
            <person name="Chan T.F."/>
            <person name="Leung E.L."/>
            <person name="Liu L."/>
            <person name="Liu Z.G."/>
            <person name="Tsui S.K."/>
        </authorList>
    </citation>
    <scope>NUCLEOTIDE SEQUENCE [LARGE SCALE GENOMIC DNA]</scope>
    <source>
        <strain evidence="2">Derp</strain>
    </source>
</reference>
<evidence type="ECO:0000313" key="2">
    <source>
        <dbReference type="EMBL" id="KAH9423074.1"/>
    </source>
</evidence>
<protein>
    <submittedName>
        <fullName evidence="2">Uncharacterized protein</fullName>
    </submittedName>
</protein>
<sequence>MITITAIIINTTPMTSSSFRHLNELQRRKYCRKRLEHVGSPVQTKQMNESQSSDYDRQTLRNQIENVLTANS</sequence>
<dbReference type="Proteomes" id="UP000887458">
    <property type="component" value="Unassembled WGS sequence"/>
</dbReference>
<comment type="caution">
    <text evidence="2">The sequence shown here is derived from an EMBL/GenBank/DDBJ whole genome shotgun (WGS) entry which is preliminary data.</text>
</comment>
<feature type="region of interest" description="Disordered" evidence="1">
    <location>
        <begin position="37"/>
        <end position="57"/>
    </location>
</feature>
<name>A0ABQ8JKJ2_DERPT</name>
<feature type="compositionally biased region" description="Polar residues" evidence="1">
    <location>
        <begin position="41"/>
        <end position="53"/>
    </location>
</feature>
<evidence type="ECO:0000313" key="3">
    <source>
        <dbReference type="Proteomes" id="UP000887458"/>
    </source>
</evidence>
<evidence type="ECO:0000256" key="1">
    <source>
        <dbReference type="SAM" id="MobiDB-lite"/>
    </source>
</evidence>
<accession>A0ABQ8JKJ2</accession>